<evidence type="ECO:0008006" key="4">
    <source>
        <dbReference type="Google" id="ProtNLM"/>
    </source>
</evidence>
<comment type="caution">
    <text evidence="2">The sequence shown here is derived from an EMBL/GenBank/DDBJ whole genome shotgun (WGS) entry which is preliminary data.</text>
</comment>
<proteinExistence type="predicted"/>
<name>A0A1T3NLE9_9ACTN</name>
<organism evidence="2 3">
    <name type="scientific">Embleya scabrispora</name>
    <dbReference type="NCBI Taxonomy" id="159449"/>
    <lineage>
        <taxon>Bacteria</taxon>
        <taxon>Bacillati</taxon>
        <taxon>Actinomycetota</taxon>
        <taxon>Actinomycetes</taxon>
        <taxon>Kitasatosporales</taxon>
        <taxon>Streptomycetaceae</taxon>
        <taxon>Embleya</taxon>
    </lineage>
</organism>
<gene>
    <name evidence="2" type="ORF">B4N89_36040</name>
</gene>
<sequence length="616" mass="66295">MVVPWWMGKRKLMSLPGHRQSRGGPRRLRGAGSSPGRAGADGHGDHVVVGDAGPADGLAAATGGLLAVALLRRVLGGAKRNRLGGLRRTNGSSAYSGVCTCARYLRAIEGLLRILIRDTPCDDDPRSSRPDRIRAGFGRDGRMRIPATELRRLLAPIVSGTGRVPGATPARGPARLTVGICTYDDFDGAWFTIASLLLHHGEVMPVTEILLIDNNPEGAAAGVLKSLEAGVPNLRYVPVTTVRSTAVKHMVFPLAAGEIVVVLDSHVLLVAGALRAVLDYFDRRPGCRDLVQGPLLHDDAVTVCGTHLTPVWSDGMHGQWAVDDRAKDPAAGEFDIPMQGTGVFACRRDAWPGLSTRFRGFGCEEGYLHEKIRRNGGRTVCLPALRWLHRFERPSGVPYRLAWEDHLRNYLIAWSELGWDTGPVLRHFGEHMAPESVRSVHDAVGVELAHPAALFDGALYPVELGRGRPAPTAESPEPGTSARPPVPCGVAVAAVAHGDPQVAELLTHRRLLIHAHLHGWDSVLVADSLRTLSACTHERLRCEHAPHPDLAVHVPEVNRRGNGGTTGMIVAYRRAAYRSVLAELPAGPRTARRWLDRNGPVPAWLASKAAEAAGGL</sequence>
<dbReference type="Proteomes" id="UP000190037">
    <property type="component" value="Unassembled WGS sequence"/>
</dbReference>
<evidence type="ECO:0000313" key="3">
    <source>
        <dbReference type="Proteomes" id="UP000190037"/>
    </source>
</evidence>
<feature type="region of interest" description="Disordered" evidence="1">
    <location>
        <begin position="14"/>
        <end position="44"/>
    </location>
</feature>
<accession>A0A1T3NLE9</accession>
<dbReference type="AlphaFoldDB" id="A0A1T3NLE9"/>
<protein>
    <recommendedName>
        <fullName evidence="4">Glycosyltransferase 2-like domain-containing protein</fullName>
    </recommendedName>
</protein>
<evidence type="ECO:0000313" key="2">
    <source>
        <dbReference type="EMBL" id="OPC77709.1"/>
    </source>
</evidence>
<dbReference type="EMBL" id="MWQN01000003">
    <property type="protein sequence ID" value="OPC77709.1"/>
    <property type="molecule type" value="Genomic_DNA"/>
</dbReference>
<keyword evidence="3" id="KW-1185">Reference proteome</keyword>
<dbReference type="Gene3D" id="3.90.550.10">
    <property type="entry name" value="Spore Coat Polysaccharide Biosynthesis Protein SpsA, Chain A"/>
    <property type="match status" value="1"/>
</dbReference>
<dbReference type="InterPro" id="IPR029044">
    <property type="entry name" value="Nucleotide-diphossugar_trans"/>
</dbReference>
<evidence type="ECO:0000256" key="1">
    <source>
        <dbReference type="SAM" id="MobiDB-lite"/>
    </source>
</evidence>
<feature type="compositionally biased region" description="Basic residues" evidence="1">
    <location>
        <begin position="19"/>
        <end position="29"/>
    </location>
</feature>
<dbReference type="SUPFAM" id="SSF53448">
    <property type="entry name" value="Nucleotide-diphospho-sugar transferases"/>
    <property type="match status" value="1"/>
</dbReference>
<reference evidence="2 3" key="1">
    <citation type="submission" date="2017-03" db="EMBL/GenBank/DDBJ databases">
        <title>Draft genome sequence of Streptomyces scabrisporus NF3, endophyte isolated from Amphipterygium adstringens.</title>
        <authorList>
            <person name="Vazquez M."/>
            <person name="Ceapa C.D."/>
            <person name="Rodriguez Luna D."/>
            <person name="Sanchez Esquivel S."/>
        </authorList>
    </citation>
    <scope>NUCLEOTIDE SEQUENCE [LARGE SCALE GENOMIC DNA]</scope>
    <source>
        <strain evidence="2 3">NF3</strain>
    </source>
</reference>
<dbReference type="CDD" id="cd00761">
    <property type="entry name" value="Glyco_tranf_GTA_type"/>
    <property type="match status" value="1"/>
</dbReference>